<evidence type="ECO:0000313" key="5">
    <source>
        <dbReference type="EMBL" id="THG39406.1"/>
    </source>
</evidence>
<keyword evidence="6" id="KW-1185">Reference proteome</keyword>
<protein>
    <recommendedName>
        <fullName evidence="2">histidine kinase</fullName>
        <ecNumber evidence="2">2.7.13.3</ecNumber>
    </recommendedName>
</protein>
<evidence type="ECO:0000256" key="2">
    <source>
        <dbReference type="ARBA" id="ARBA00012438"/>
    </source>
</evidence>
<comment type="caution">
    <text evidence="5">The sequence shown here is derived from an EMBL/GenBank/DDBJ whole genome shotgun (WGS) entry which is preliminary data.</text>
</comment>
<keyword evidence="5" id="KW-0418">Kinase</keyword>
<dbReference type="InterPro" id="IPR036097">
    <property type="entry name" value="HisK_dim/P_sf"/>
</dbReference>
<feature type="region of interest" description="Disordered" evidence="3">
    <location>
        <begin position="302"/>
        <end position="323"/>
    </location>
</feature>
<dbReference type="SUPFAM" id="SSF47384">
    <property type="entry name" value="Homodimeric domain of signal transducing histidine kinase"/>
    <property type="match status" value="1"/>
</dbReference>
<comment type="catalytic activity">
    <reaction evidence="1">
        <text>ATP + protein L-histidine = ADP + protein N-phospho-L-histidine.</text>
        <dbReference type="EC" id="2.7.13.3"/>
    </reaction>
</comment>
<evidence type="ECO:0000313" key="6">
    <source>
        <dbReference type="Proteomes" id="UP000308038"/>
    </source>
</evidence>
<dbReference type="EMBL" id="SSTI01000008">
    <property type="protein sequence ID" value="THG39406.1"/>
    <property type="molecule type" value="Genomic_DNA"/>
</dbReference>
<evidence type="ECO:0000256" key="1">
    <source>
        <dbReference type="ARBA" id="ARBA00000085"/>
    </source>
</evidence>
<dbReference type="InterPro" id="IPR036890">
    <property type="entry name" value="HATPase_C_sf"/>
</dbReference>
<dbReference type="Gene3D" id="3.30.565.10">
    <property type="entry name" value="Histidine kinase-like ATPase, C-terminal domain"/>
    <property type="match status" value="1"/>
</dbReference>
<gene>
    <name evidence="5" type="ORF">E5988_12055</name>
</gene>
<dbReference type="Proteomes" id="UP000308038">
    <property type="component" value="Unassembled WGS sequence"/>
</dbReference>
<evidence type="ECO:0000256" key="3">
    <source>
        <dbReference type="SAM" id="MobiDB-lite"/>
    </source>
</evidence>
<dbReference type="InterPro" id="IPR003661">
    <property type="entry name" value="HisK_dim/P_dom"/>
</dbReference>
<feature type="domain" description="Histidine kinase" evidence="4">
    <location>
        <begin position="328"/>
        <end position="530"/>
    </location>
</feature>
<dbReference type="InterPro" id="IPR005467">
    <property type="entry name" value="His_kinase_dom"/>
</dbReference>
<dbReference type="EC" id="2.7.13.3" evidence="2"/>
<dbReference type="PROSITE" id="PS50109">
    <property type="entry name" value="HIS_KIN"/>
    <property type="match status" value="1"/>
</dbReference>
<proteinExistence type="predicted"/>
<keyword evidence="5" id="KW-0808">Transferase</keyword>
<dbReference type="CDD" id="cd00082">
    <property type="entry name" value="HisKA"/>
    <property type="match status" value="1"/>
</dbReference>
<sequence length="555" mass="57829">MRFDDSLKTVLAADSSTAFGAQATFRQLADLIARGRVQPEAETIGRLRALRSLVPAAVRAAAARSLALGRPPAELVAFFADDTPEIASAALRAAQLPADGWLAMVPQLGPVGRAALRRRDDLPASVVRALEAFGSTDFSLGYDGAAITADEAVAALPAEAAEVAELNEVVLDLPPPPEPRDTGGFEISELVDRIASFQRARGPVKPAPRLRVVDTFRFETGPDGVISWTDAMPRGALVGLSLMLPGSGTAQVDGAVSGAIRARTSFTDARLSLEGAAALAGEWRLSATPLFDHGTGRFAGYRGSARRPRLDERAPPSKGEGNVEGLRRLVHELRTPTNAIAGFSELIESQLLGPVAPVYRERAAAIRSLAADLIAAIEDLDLAARIEGDALQLRPAAVVLAPVLERIAADLQSLATMRGCTLTIAPMDAAIAVACDDRATERLLGRLIGTIVSAAQPDEAITVTAGASGLHTSLVSVTLPRALADLSEDELLTLDAEREAELPGAPLLGTGFALRLVRNLAASLGGQMMITADRMVVSLPAAAAGTLGQAATHKG</sequence>
<accession>A0ABY2QFR6</accession>
<name>A0ABY2QFR6_9SPHN</name>
<organism evidence="5 6">
    <name type="scientific">Sphingomonas olei</name>
    <dbReference type="NCBI Taxonomy" id="1886787"/>
    <lineage>
        <taxon>Bacteria</taxon>
        <taxon>Pseudomonadati</taxon>
        <taxon>Pseudomonadota</taxon>
        <taxon>Alphaproteobacteria</taxon>
        <taxon>Sphingomonadales</taxon>
        <taxon>Sphingomonadaceae</taxon>
        <taxon>Sphingomonas</taxon>
    </lineage>
</organism>
<dbReference type="SUPFAM" id="SSF55874">
    <property type="entry name" value="ATPase domain of HSP90 chaperone/DNA topoisomerase II/histidine kinase"/>
    <property type="match status" value="1"/>
</dbReference>
<reference evidence="5 6" key="1">
    <citation type="submission" date="2019-04" db="EMBL/GenBank/DDBJ databases">
        <title>Microbes associate with the intestines of laboratory mice.</title>
        <authorList>
            <person name="Navarre W."/>
            <person name="Wong E."/>
            <person name="Huang K.C."/>
            <person name="Tropini C."/>
            <person name="Ng K."/>
            <person name="Yu B."/>
        </authorList>
    </citation>
    <scope>NUCLEOTIDE SEQUENCE [LARGE SCALE GENOMIC DNA]</scope>
    <source>
        <strain evidence="5 6">NM83_B4-11</strain>
    </source>
</reference>
<evidence type="ECO:0000259" key="4">
    <source>
        <dbReference type="PROSITE" id="PS50109"/>
    </source>
</evidence>
<dbReference type="GO" id="GO:0016301">
    <property type="term" value="F:kinase activity"/>
    <property type="evidence" value="ECO:0007669"/>
    <property type="project" value="UniProtKB-KW"/>
</dbReference>